<dbReference type="InterPro" id="IPR007627">
    <property type="entry name" value="RNA_pol_sigma70_r2"/>
</dbReference>
<dbReference type="STRING" id="1962155.B1813_10600"/>
<keyword evidence="2" id="KW-0805">Transcription regulation</keyword>
<evidence type="ECO:0000313" key="8">
    <source>
        <dbReference type="Proteomes" id="UP000192591"/>
    </source>
</evidence>
<evidence type="ECO:0000256" key="3">
    <source>
        <dbReference type="ARBA" id="ARBA00023082"/>
    </source>
</evidence>
<dbReference type="Proteomes" id="UP000192591">
    <property type="component" value="Unassembled WGS sequence"/>
</dbReference>
<name>A0A1V9A8F1_SACPI</name>
<dbReference type="Gene3D" id="1.10.10.10">
    <property type="entry name" value="Winged helix-like DNA-binding domain superfamily/Winged helix DNA-binding domain"/>
    <property type="match status" value="1"/>
</dbReference>
<dbReference type="GO" id="GO:0006352">
    <property type="term" value="P:DNA-templated transcription initiation"/>
    <property type="evidence" value="ECO:0007669"/>
    <property type="project" value="InterPro"/>
</dbReference>
<comment type="caution">
    <text evidence="7">The sequence shown here is derived from an EMBL/GenBank/DDBJ whole genome shotgun (WGS) entry which is preliminary data.</text>
</comment>
<dbReference type="InterPro" id="IPR013324">
    <property type="entry name" value="RNA_pol_sigma_r3/r4-like"/>
</dbReference>
<evidence type="ECO:0000259" key="5">
    <source>
        <dbReference type="Pfam" id="PF04542"/>
    </source>
</evidence>
<dbReference type="PANTHER" id="PTHR43133:SF25">
    <property type="entry name" value="RNA POLYMERASE SIGMA FACTOR RFAY-RELATED"/>
    <property type="match status" value="1"/>
</dbReference>
<feature type="domain" description="RNA polymerase sigma factor 70 region 4 type 2" evidence="6">
    <location>
        <begin position="136"/>
        <end position="187"/>
    </location>
</feature>
<dbReference type="GO" id="GO:0003677">
    <property type="term" value="F:DNA binding"/>
    <property type="evidence" value="ECO:0007669"/>
    <property type="project" value="InterPro"/>
</dbReference>
<evidence type="ECO:0000256" key="4">
    <source>
        <dbReference type="ARBA" id="ARBA00023163"/>
    </source>
</evidence>
<protein>
    <submittedName>
        <fullName evidence="7">RNA polymerase subunit sigma-70</fullName>
    </submittedName>
</protein>
<gene>
    <name evidence="7" type="ORF">B1813_10600</name>
</gene>
<evidence type="ECO:0000313" key="7">
    <source>
        <dbReference type="EMBL" id="OQO93194.1"/>
    </source>
</evidence>
<evidence type="ECO:0000256" key="1">
    <source>
        <dbReference type="ARBA" id="ARBA00010641"/>
    </source>
</evidence>
<dbReference type="SUPFAM" id="SSF88946">
    <property type="entry name" value="Sigma2 domain of RNA polymerase sigma factors"/>
    <property type="match status" value="1"/>
</dbReference>
<keyword evidence="8" id="KW-1185">Reference proteome</keyword>
<organism evidence="7 8">
    <name type="scientific">Saccharomonospora piscinae</name>
    <dbReference type="NCBI Taxonomy" id="687388"/>
    <lineage>
        <taxon>Bacteria</taxon>
        <taxon>Bacillati</taxon>
        <taxon>Actinomycetota</taxon>
        <taxon>Actinomycetes</taxon>
        <taxon>Pseudonocardiales</taxon>
        <taxon>Pseudonocardiaceae</taxon>
        <taxon>Saccharomonospora</taxon>
    </lineage>
</organism>
<comment type="similarity">
    <text evidence="1">Belongs to the sigma-70 factor family. ECF subfamily.</text>
</comment>
<reference evidence="7 8" key="1">
    <citation type="submission" date="2017-02" db="EMBL/GenBank/DDBJ databases">
        <title>Draft genome of Saccharomonospora sp. 154.</title>
        <authorList>
            <person name="Alonso-Carmona G.S."/>
            <person name="De La Haba R."/>
            <person name="Vera-Gargallo B."/>
            <person name="Sandoval-Trujillo A.H."/>
            <person name="Ramirez-Duran N."/>
            <person name="Ventosa A."/>
        </authorList>
    </citation>
    <scope>NUCLEOTIDE SEQUENCE [LARGE SCALE GENOMIC DNA]</scope>
    <source>
        <strain evidence="7 8">LRS4.154</strain>
    </source>
</reference>
<dbReference type="Pfam" id="PF04542">
    <property type="entry name" value="Sigma70_r2"/>
    <property type="match status" value="1"/>
</dbReference>
<accession>A0A1V9A8F1</accession>
<dbReference type="SUPFAM" id="SSF88659">
    <property type="entry name" value="Sigma3 and sigma4 domains of RNA polymerase sigma factors"/>
    <property type="match status" value="1"/>
</dbReference>
<evidence type="ECO:0000259" key="6">
    <source>
        <dbReference type="Pfam" id="PF08281"/>
    </source>
</evidence>
<dbReference type="NCBIfam" id="TIGR02937">
    <property type="entry name" value="sigma70-ECF"/>
    <property type="match status" value="1"/>
</dbReference>
<dbReference type="RefSeq" id="WP_081192347.1">
    <property type="nucleotide sequence ID" value="NZ_MWIH01000005.1"/>
</dbReference>
<dbReference type="GO" id="GO:0016987">
    <property type="term" value="F:sigma factor activity"/>
    <property type="evidence" value="ECO:0007669"/>
    <property type="project" value="UniProtKB-KW"/>
</dbReference>
<dbReference type="InterPro" id="IPR039425">
    <property type="entry name" value="RNA_pol_sigma-70-like"/>
</dbReference>
<dbReference type="CDD" id="cd06171">
    <property type="entry name" value="Sigma70_r4"/>
    <property type="match status" value="1"/>
</dbReference>
<feature type="domain" description="RNA polymerase sigma-70 region 2" evidence="5">
    <location>
        <begin position="36"/>
        <end position="104"/>
    </location>
</feature>
<proteinExistence type="inferred from homology"/>
<evidence type="ECO:0000256" key="2">
    <source>
        <dbReference type="ARBA" id="ARBA00023015"/>
    </source>
</evidence>
<dbReference type="PANTHER" id="PTHR43133">
    <property type="entry name" value="RNA POLYMERASE ECF-TYPE SIGMA FACTO"/>
    <property type="match status" value="1"/>
</dbReference>
<dbReference type="EMBL" id="MWIH01000005">
    <property type="protein sequence ID" value="OQO93194.1"/>
    <property type="molecule type" value="Genomic_DNA"/>
</dbReference>
<dbReference type="AlphaFoldDB" id="A0A1V9A8F1"/>
<dbReference type="InterPro" id="IPR013325">
    <property type="entry name" value="RNA_pol_sigma_r2"/>
</dbReference>
<dbReference type="Gene3D" id="1.10.1740.10">
    <property type="match status" value="1"/>
</dbReference>
<sequence length="194" mass="21359">MIAVPEPGGDPSAESPADGELWSRAAGGDDAAFTELFHRHVEAVWNHAYRLTGSWATAEDVASSTFVTAWRKCGDFDPVNDSARPWLFTVAANLARTHGRGERRWRRLRGAVRLEVAHDHADDVTDRVDGQDTLRRAVEAIRRLPRSQRQAAELCLLGDLSVAEAASALGVAEVTVRSQISRARARLRHTLEES</sequence>
<keyword evidence="4" id="KW-0804">Transcription</keyword>
<keyword evidence="3" id="KW-0731">Sigma factor</keyword>
<dbReference type="InterPro" id="IPR036388">
    <property type="entry name" value="WH-like_DNA-bd_sf"/>
</dbReference>
<dbReference type="InterPro" id="IPR014284">
    <property type="entry name" value="RNA_pol_sigma-70_dom"/>
</dbReference>
<dbReference type="Pfam" id="PF08281">
    <property type="entry name" value="Sigma70_r4_2"/>
    <property type="match status" value="1"/>
</dbReference>
<dbReference type="InterPro" id="IPR013249">
    <property type="entry name" value="RNA_pol_sigma70_r4_t2"/>
</dbReference>